<organism evidence="2 3">
    <name type="scientific">Nonomuraea montanisoli</name>
    <dbReference type="NCBI Taxonomy" id="2741721"/>
    <lineage>
        <taxon>Bacteria</taxon>
        <taxon>Bacillati</taxon>
        <taxon>Actinomycetota</taxon>
        <taxon>Actinomycetes</taxon>
        <taxon>Streptosporangiales</taxon>
        <taxon>Streptosporangiaceae</taxon>
        <taxon>Nonomuraea</taxon>
    </lineage>
</organism>
<sequence>MRNVLISGGSIAGLSLAYWLRRYGFAVAVVERAPAPRPGGHAVDLRGVANQVAERMGIMKQIRRARVHEEGMAYVDAQGRVKATMPATLFDGEGAVAEIEILRGDLTDILYAAAGPHVEYLFNDSIASLTEHHEGVHVTFENAPARVFDLVVGADGLHSTVRRLAMGPEEQFVKYLGAYNAYFTIPAAGLNLTPWFLVHTMPGAKLAAIRPDGPNTAKAMFSFKTGPLAYDRRDIRQQKRILAEKFAGGTWQTQRLIDAVWQAPDFFFDSISQVHADRWSTGRVVLLGDAGYCGSPLSGNGTAMAIVGAYVLAGELAAAGGDHVAAFDRYETLMRPYVKECQQLPPGGVDGFLPGSRLAIGVQRTMIKLMTSGPLAKLGANAAQKASSITLPDYQPADGPTVRASR</sequence>
<dbReference type="Gene3D" id="3.30.9.10">
    <property type="entry name" value="D-Amino Acid Oxidase, subunit A, domain 2"/>
    <property type="match status" value="1"/>
</dbReference>
<dbReference type="Proteomes" id="UP000586042">
    <property type="component" value="Unassembled WGS sequence"/>
</dbReference>
<dbReference type="EMBL" id="JABWGN010000009">
    <property type="protein sequence ID" value="NUW34730.1"/>
    <property type="molecule type" value="Genomic_DNA"/>
</dbReference>
<dbReference type="InterPro" id="IPR051704">
    <property type="entry name" value="FAD_aromatic-hydroxylase"/>
</dbReference>
<keyword evidence="2" id="KW-0503">Monooxygenase</keyword>
<name>A0A7Y6M5M5_9ACTN</name>
<dbReference type="SUPFAM" id="SSF51905">
    <property type="entry name" value="FAD/NAD(P)-binding domain"/>
    <property type="match status" value="1"/>
</dbReference>
<dbReference type="PRINTS" id="PR00420">
    <property type="entry name" value="RNGMNOXGNASE"/>
</dbReference>
<dbReference type="AlphaFoldDB" id="A0A7Y6M5M5"/>
<comment type="caution">
    <text evidence="2">The sequence shown here is derived from an EMBL/GenBank/DDBJ whole genome shotgun (WGS) entry which is preliminary data.</text>
</comment>
<dbReference type="PANTHER" id="PTHR46865">
    <property type="entry name" value="OXIDOREDUCTASE-RELATED"/>
    <property type="match status" value="1"/>
</dbReference>
<keyword evidence="2" id="KW-0560">Oxidoreductase</keyword>
<dbReference type="Pfam" id="PF01494">
    <property type="entry name" value="FAD_binding_3"/>
    <property type="match status" value="1"/>
</dbReference>
<dbReference type="InterPro" id="IPR002938">
    <property type="entry name" value="FAD-bd"/>
</dbReference>
<dbReference type="PANTHER" id="PTHR46865:SF2">
    <property type="entry name" value="MONOOXYGENASE"/>
    <property type="match status" value="1"/>
</dbReference>
<evidence type="ECO:0000313" key="2">
    <source>
        <dbReference type="EMBL" id="NUW34730.1"/>
    </source>
</evidence>
<dbReference type="Gene3D" id="3.50.50.60">
    <property type="entry name" value="FAD/NAD(P)-binding domain"/>
    <property type="match status" value="1"/>
</dbReference>
<dbReference type="InterPro" id="IPR036188">
    <property type="entry name" value="FAD/NAD-bd_sf"/>
</dbReference>
<protein>
    <submittedName>
        <fullName evidence="2">FAD-dependent monooxygenase</fullName>
    </submittedName>
</protein>
<dbReference type="GO" id="GO:0004497">
    <property type="term" value="F:monooxygenase activity"/>
    <property type="evidence" value="ECO:0007669"/>
    <property type="project" value="UniProtKB-KW"/>
</dbReference>
<dbReference type="GO" id="GO:0071949">
    <property type="term" value="F:FAD binding"/>
    <property type="evidence" value="ECO:0007669"/>
    <property type="project" value="InterPro"/>
</dbReference>
<evidence type="ECO:0000259" key="1">
    <source>
        <dbReference type="Pfam" id="PF01494"/>
    </source>
</evidence>
<proteinExistence type="predicted"/>
<keyword evidence="3" id="KW-1185">Reference proteome</keyword>
<feature type="domain" description="FAD-binding" evidence="1">
    <location>
        <begin position="3"/>
        <end position="339"/>
    </location>
</feature>
<evidence type="ECO:0000313" key="3">
    <source>
        <dbReference type="Proteomes" id="UP000586042"/>
    </source>
</evidence>
<reference evidence="2 3" key="1">
    <citation type="submission" date="2020-06" db="EMBL/GenBank/DDBJ databases">
        <title>Nonomuraea sp. SMC257, a novel actinomycete isolated from soil.</title>
        <authorList>
            <person name="Chanama M."/>
        </authorList>
    </citation>
    <scope>NUCLEOTIDE SEQUENCE [LARGE SCALE GENOMIC DNA]</scope>
    <source>
        <strain evidence="2 3">SMC257</strain>
    </source>
</reference>
<accession>A0A7Y6M5M5</accession>
<gene>
    <name evidence="2" type="ORF">HTZ77_25330</name>
</gene>
<dbReference type="RefSeq" id="WP_175592150.1">
    <property type="nucleotide sequence ID" value="NZ_JABWGN010000009.1"/>
</dbReference>